<dbReference type="STRING" id="195883.A0A482XK33"/>
<dbReference type="PIRSF" id="PIRSF005572">
    <property type="entry name" value="NifS"/>
    <property type="match status" value="1"/>
</dbReference>
<protein>
    <recommendedName>
        <fullName evidence="11">Selenocysteine lyase</fullName>
        <ecNumber evidence="10">4.4.1.16</ecNumber>
    </recommendedName>
</protein>
<keyword evidence="8" id="KW-0456">Lyase</keyword>
<evidence type="ECO:0000256" key="5">
    <source>
        <dbReference type="ARBA" id="ARBA00022490"/>
    </source>
</evidence>
<dbReference type="PANTHER" id="PTHR11601">
    <property type="entry name" value="CYSTEINE DESULFURYLASE FAMILY MEMBER"/>
    <property type="match status" value="1"/>
</dbReference>
<dbReference type="InterPro" id="IPR000192">
    <property type="entry name" value="Aminotrans_V_dom"/>
</dbReference>
<dbReference type="InterPro" id="IPR015422">
    <property type="entry name" value="PyrdxlP-dep_Trfase_small"/>
</dbReference>
<reference evidence="13 14" key="1">
    <citation type="journal article" date="2017" name="Gigascience">
        <title>Genome sequence of the small brown planthopper, Laodelphax striatellus.</title>
        <authorList>
            <person name="Zhu J."/>
            <person name="Jiang F."/>
            <person name="Wang X."/>
            <person name="Yang P."/>
            <person name="Bao Y."/>
            <person name="Zhao W."/>
            <person name="Wang W."/>
            <person name="Lu H."/>
            <person name="Wang Q."/>
            <person name="Cui N."/>
            <person name="Li J."/>
            <person name="Chen X."/>
            <person name="Luo L."/>
            <person name="Yu J."/>
            <person name="Kang L."/>
            <person name="Cui F."/>
        </authorList>
    </citation>
    <scope>NUCLEOTIDE SEQUENCE [LARGE SCALE GENOMIC DNA]</scope>
    <source>
        <strain evidence="13">Lst14</strain>
    </source>
</reference>
<evidence type="ECO:0000256" key="9">
    <source>
        <dbReference type="ARBA" id="ARBA00037407"/>
    </source>
</evidence>
<dbReference type="GO" id="GO:0005829">
    <property type="term" value="C:cytosol"/>
    <property type="evidence" value="ECO:0007669"/>
    <property type="project" value="UniProtKB-SubCell"/>
</dbReference>
<keyword evidence="14" id="KW-1185">Reference proteome</keyword>
<dbReference type="SUPFAM" id="SSF53383">
    <property type="entry name" value="PLP-dependent transferases"/>
    <property type="match status" value="1"/>
</dbReference>
<gene>
    <name evidence="13" type="ORF">LSTR_LSTR008277</name>
</gene>
<comment type="subunit">
    <text evidence="4">Homodimer.</text>
</comment>
<evidence type="ECO:0000256" key="4">
    <source>
        <dbReference type="ARBA" id="ARBA00011738"/>
    </source>
</evidence>
<dbReference type="GO" id="GO:0016740">
    <property type="term" value="F:transferase activity"/>
    <property type="evidence" value="ECO:0007669"/>
    <property type="project" value="UniProtKB-KW"/>
</dbReference>
<dbReference type="PANTHER" id="PTHR11601:SF62">
    <property type="entry name" value="SELENOCYSTEINE LYASE"/>
    <property type="match status" value="1"/>
</dbReference>
<dbReference type="GO" id="GO:0009000">
    <property type="term" value="F:selenocysteine lyase activity"/>
    <property type="evidence" value="ECO:0007669"/>
    <property type="project" value="UniProtKB-EC"/>
</dbReference>
<sequence>MVFIYADYNATTPIDDCVQKHIIESLKCHWANPSSGNELGGEARLAIHEARREVAEAINAELDEIIFTSGGTESSNMAIDSAVKTFLKNSSKGKVHIITSNVEHVATLNPLKQLIEEHNAEVSYVPVDKNGYLSACDVIKSVKDDTALITIMLANNETGVVFPIPEIARELEKLNEMRRKKGLQKVLFHSDAAQAIGKILVDVKVLGVDYLTIAGHKFYGPKIGALYARGIGKDTAVPIQPIIYGGGQERGYRPGTENTPMIVGLGKAATLVKENIDVYRNHMEEIRNYFERKLSVECDIVVNCKSSPRLPNTSNISFCSLKCSGAQLLKACKLTVASTTAACHTQTDKPSEVLLASGVPSNLAKAAVRFSFGRETTKACVDMIIQDIKSANVTVSNNTE</sequence>
<organism evidence="13 14">
    <name type="scientific">Laodelphax striatellus</name>
    <name type="common">Small brown planthopper</name>
    <name type="synonym">Delphax striatella</name>
    <dbReference type="NCBI Taxonomy" id="195883"/>
    <lineage>
        <taxon>Eukaryota</taxon>
        <taxon>Metazoa</taxon>
        <taxon>Ecdysozoa</taxon>
        <taxon>Arthropoda</taxon>
        <taxon>Hexapoda</taxon>
        <taxon>Insecta</taxon>
        <taxon>Pterygota</taxon>
        <taxon>Neoptera</taxon>
        <taxon>Paraneoptera</taxon>
        <taxon>Hemiptera</taxon>
        <taxon>Auchenorrhyncha</taxon>
        <taxon>Fulgoroidea</taxon>
        <taxon>Delphacidae</taxon>
        <taxon>Criomorphinae</taxon>
        <taxon>Laodelphax</taxon>
    </lineage>
</organism>
<name>A0A482XK33_LAOST</name>
<evidence type="ECO:0000313" key="14">
    <source>
        <dbReference type="Proteomes" id="UP000291343"/>
    </source>
</evidence>
<evidence type="ECO:0000259" key="12">
    <source>
        <dbReference type="Pfam" id="PF00266"/>
    </source>
</evidence>
<comment type="function">
    <text evidence="9">Catalyzes the decomposition of L-selenocysteine to L-alanine and elemental selenium.</text>
</comment>
<evidence type="ECO:0000313" key="13">
    <source>
        <dbReference type="EMBL" id="RZF45900.1"/>
    </source>
</evidence>
<keyword evidence="6" id="KW-0808">Transferase</keyword>
<dbReference type="EMBL" id="QKKF02007569">
    <property type="protein sequence ID" value="RZF45900.1"/>
    <property type="molecule type" value="Genomic_DNA"/>
</dbReference>
<dbReference type="InterPro" id="IPR016454">
    <property type="entry name" value="Cysteine_dSase"/>
</dbReference>
<evidence type="ECO:0000256" key="2">
    <source>
        <dbReference type="ARBA" id="ARBA00004514"/>
    </source>
</evidence>
<dbReference type="Gene3D" id="3.90.1150.10">
    <property type="entry name" value="Aspartate Aminotransferase, domain 1"/>
    <property type="match status" value="1"/>
</dbReference>
<dbReference type="InterPro" id="IPR015421">
    <property type="entry name" value="PyrdxlP-dep_Trfase_major"/>
</dbReference>
<evidence type="ECO:0000256" key="6">
    <source>
        <dbReference type="ARBA" id="ARBA00022679"/>
    </source>
</evidence>
<comment type="subcellular location">
    <subcellularLocation>
        <location evidence="2">Cytoplasm</location>
        <location evidence="2">Cytosol</location>
    </subcellularLocation>
</comment>
<proteinExistence type="inferred from homology"/>
<dbReference type="InParanoid" id="A0A482XK33"/>
<evidence type="ECO:0000256" key="11">
    <source>
        <dbReference type="ARBA" id="ARBA00040554"/>
    </source>
</evidence>
<evidence type="ECO:0000256" key="8">
    <source>
        <dbReference type="ARBA" id="ARBA00023239"/>
    </source>
</evidence>
<dbReference type="Proteomes" id="UP000291343">
    <property type="component" value="Unassembled WGS sequence"/>
</dbReference>
<dbReference type="Gene3D" id="1.10.260.50">
    <property type="match status" value="1"/>
</dbReference>
<evidence type="ECO:0000256" key="3">
    <source>
        <dbReference type="ARBA" id="ARBA00009236"/>
    </source>
</evidence>
<keyword evidence="5" id="KW-0963">Cytoplasm</keyword>
<evidence type="ECO:0000256" key="1">
    <source>
        <dbReference type="ARBA" id="ARBA00001933"/>
    </source>
</evidence>
<dbReference type="FunFam" id="3.90.1150.10:FF:000065">
    <property type="entry name" value="Selenocysteine lyase"/>
    <property type="match status" value="1"/>
</dbReference>
<dbReference type="Pfam" id="PF00266">
    <property type="entry name" value="Aminotran_5"/>
    <property type="match status" value="1"/>
</dbReference>
<evidence type="ECO:0000256" key="10">
    <source>
        <dbReference type="ARBA" id="ARBA00039054"/>
    </source>
</evidence>
<comment type="caution">
    <text evidence="13">The sequence shown here is derived from an EMBL/GenBank/DDBJ whole genome shotgun (WGS) entry which is preliminary data.</text>
</comment>
<dbReference type="Gene3D" id="3.40.640.10">
    <property type="entry name" value="Type I PLP-dependent aspartate aminotransferase-like (Major domain)"/>
    <property type="match status" value="1"/>
</dbReference>
<evidence type="ECO:0000256" key="7">
    <source>
        <dbReference type="ARBA" id="ARBA00022898"/>
    </source>
</evidence>
<dbReference type="SMR" id="A0A482XK33"/>
<dbReference type="InterPro" id="IPR015424">
    <property type="entry name" value="PyrdxlP-dep_Trfase"/>
</dbReference>
<keyword evidence="7" id="KW-0663">Pyridoxal phosphate</keyword>
<dbReference type="AlphaFoldDB" id="A0A482XK33"/>
<comment type="similarity">
    <text evidence="3">Belongs to the class-V pyridoxal-phosphate-dependent aminotransferase family.</text>
</comment>
<comment type="cofactor">
    <cofactor evidence="1">
        <name>pyridoxal 5'-phosphate</name>
        <dbReference type="ChEBI" id="CHEBI:597326"/>
    </cofactor>
</comment>
<dbReference type="EC" id="4.4.1.16" evidence="10"/>
<dbReference type="OrthoDB" id="10250117at2759"/>
<accession>A0A482XK33</accession>
<feature type="domain" description="Aminotransferase class V" evidence="12">
    <location>
        <begin position="4"/>
        <end position="382"/>
    </location>
</feature>